<organism evidence="1 2">
    <name type="scientific">Qipengyuania marisflavi</name>
    <dbReference type="NCBI Taxonomy" id="2486356"/>
    <lineage>
        <taxon>Bacteria</taxon>
        <taxon>Pseudomonadati</taxon>
        <taxon>Pseudomonadota</taxon>
        <taxon>Alphaproteobacteria</taxon>
        <taxon>Sphingomonadales</taxon>
        <taxon>Erythrobacteraceae</taxon>
        <taxon>Qipengyuania</taxon>
    </lineage>
</organism>
<accession>A0A5S3P8L3</accession>
<sequence length="81" mass="9008">MSQTFEFYNTRANEAAAEAKIAKLDNVRDRALRSEATWRGLAEQARKIATERAKAEAERAAKRELEALELAESQVNQASVG</sequence>
<proteinExistence type="predicted"/>
<evidence type="ECO:0000313" key="1">
    <source>
        <dbReference type="EMBL" id="TMM47330.1"/>
    </source>
</evidence>
<dbReference type="Proteomes" id="UP000309668">
    <property type="component" value="Unassembled WGS sequence"/>
</dbReference>
<reference evidence="1 2" key="1">
    <citation type="submission" date="2019-05" db="EMBL/GenBank/DDBJ databases">
        <title>Erythrobacter marisflavi sp. nov., isolated from isolated from water of an estuary environment.</title>
        <authorList>
            <person name="Yoon J.-H."/>
        </authorList>
    </citation>
    <scope>NUCLEOTIDE SEQUENCE [LARGE SCALE GENOMIC DNA]</scope>
    <source>
        <strain evidence="1 2">KEM-5</strain>
    </source>
</reference>
<keyword evidence="2" id="KW-1185">Reference proteome</keyword>
<dbReference type="RefSeq" id="WP_138618391.1">
    <property type="nucleotide sequence ID" value="NZ_VCAO01000004.1"/>
</dbReference>
<comment type="caution">
    <text evidence="1">The sequence shown here is derived from an EMBL/GenBank/DDBJ whole genome shotgun (WGS) entry which is preliminary data.</text>
</comment>
<protein>
    <submittedName>
        <fullName evidence="1">Uncharacterized protein</fullName>
    </submittedName>
</protein>
<name>A0A5S3P8L3_9SPHN</name>
<dbReference type="EMBL" id="VCAO01000004">
    <property type="protein sequence ID" value="TMM47330.1"/>
    <property type="molecule type" value="Genomic_DNA"/>
</dbReference>
<gene>
    <name evidence="1" type="ORF">FEV51_09695</name>
</gene>
<dbReference type="AlphaFoldDB" id="A0A5S3P8L3"/>
<evidence type="ECO:0000313" key="2">
    <source>
        <dbReference type="Proteomes" id="UP000309668"/>
    </source>
</evidence>